<dbReference type="InterPro" id="IPR021858">
    <property type="entry name" value="Fun_TF"/>
</dbReference>
<feature type="region of interest" description="Disordered" evidence="1">
    <location>
        <begin position="1"/>
        <end position="33"/>
    </location>
</feature>
<feature type="region of interest" description="Disordered" evidence="1">
    <location>
        <begin position="54"/>
        <end position="122"/>
    </location>
</feature>
<evidence type="ECO:0000313" key="3">
    <source>
        <dbReference type="Proteomes" id="UP001219355"/>
    </source>
</evidence>
<keyword evidence="3" id="KW-1185">Reference proteome</keyword>
<reference evidence="2" key="1">
    <citation type="submission" date="2023-03" db="EMBL/GenBank/DDBJ databases">
        <title>Emydomyces testavorans Genome Sequence.</title>
        <authorList>
            <person name="Hoyer L."/>
        </authorList>
    </citation>
    <scope>NUCLEOTIDE SEQUENCE</scope>
    <source>
        <strain evidence="2">16-2883</strain>
    </source>
</reference>
<feature type="compositionally biased region" description="Basic and acidic residues" evidence="1">
    <location>
        <begin position="61"/>
        <end position="72"/>
    </location>
</feature>
<proteinExistence type="predicted"/>
<evidence type="ECO:0008006" key="4">
    <source>
        <dbReference type="Google" id="ProtNLM"/>
    </source>
</evidence>
<protein>
    <recommendedName>
        <fullName evidence="4">Tachykinin family protein</fullName>
    </recommendedName>
</protein>
<dbReference type="EMBL" id="CP120629">
    <property type="protein sequence ID" value="WEW59409.1"/>
    <property type="molecule type" value="Genomic_DNA"/>
</dbReference>
<accession>A0AAF0DII4</accession>
<name>A0AAF0DII4_9EURO</name>
<sequence>MDQHSKDESSRVSGHTGRQGHCSRKPNPAHDLQSFTFIDHDNLASKRIKDAKARKTIRSHVMRDVRRRERLAGLKRVSKRDKKGKIRPGRQAAESDSQTTRSSSTPLSDTGSTTLIPVRSRRPPLWNPSAAFIPNHLPSPSSEPGAWQVDPFSTLACSSDTKPFVDRLMKYLMSVMLPMTFPVEAKNPLETRFRVEVLIESALTEPGPLFSNLSLAAAHKAILRTEKVEFSKLEERIFPNPDLYFMKAHAIKEMNKKLQDPETATDDAAFDIVVFLISAAVTLGLFSEARMHFEGLKKMVHSRGGIYSPSFEGTRTLGGVVMCDVKIAGGLLVRPFYPITWDMQPVPPHMKNRIFPHADTMIASKLRNSPYLSDTLKAEIEKIREMIFFESFNREDPVGLTREEHEFFRLRVHELEHELLDYPYRIFKKTGSGDEIDIPPIENVTRLACLGYISYNCVVAPPNSGVGRAITNHIKVALAKCAPDKPTRLVDDLLDILAWAAFVGVQSAGVQLERPWFLHQLRYVTILRGWKRWSEVEKVICGYIYAPDFHSVFWRKIWEEAISSSMVMEEE</sequence>
<feature type="compositionally biased region" description="Basic residues" evidence="1">
    <location>
        <begin position="76"/>
        <end position="88"/>
    </location>
</feature>
<dbReference type="AlphaFoldDB" id="A0AAF0DII4"/>
<evidence type="ECO:0000256" key="1">
    <source>
        <dbReference type="SAM" id="MobiDB-lite"/>
    </source>
</evidence>
<gene>
    <name evidence="2" type="ORF">PRK78_004881</name>
</gene>
<dbReference type="PANTHER" id="PTHR37540">
    <property type="entry name" value="TRANSCRIPTION FACTOR (ACR-2), PUTATIVE-RELATED-RELATED"/>
    <property type="match status" value="1"/>
</dbReference>
<feature type="compositionally biased region" description="Polar residues" evidence="1">
    <location>
        <begin position="94"/>
        <end position="115"/>
    </location>
</feature>
<organism evidence="2 3">
    <name type="scientific">Emydomyces testavorans</name>
    <dbReference type="NCBI Taxonomy" id="2070801"/>
    <lineage>
        <taxon>Eukaryota</taxon>
        <taxon>Fungi</taxon>
        <taxon>Dikarya</taxon>
        <taxon>Ascomycota</taxon>
        <taxon>Pezizomycotina</taxon>
        <taxon>Eurotiomycetes</taxon>
        <taxon>Eurotiomycetidae</taxon>
        <taxon>Onygenales</taxon>
        <taxon>Nannizziopsiaceae</taxon>
        <taxon>Emydomyces</taxon>
    </lineage>
</organism>
<evidence type="ECO:0000313" key="2">
    <source>
        <dbReference type="EMBL" id="WEW59409.1"/>
    </source>
</evidence>
<dbReference type="Proteomes" id="UP001219355">
    <property type="component" value="Chromosome 3"/>
</dbReference>
<feature type="compositionally biased region" description="Basic and acidic residues" evidence="1">
    <location>
        <begin position="1"/>
        <end position="10"/>
    </location>
</feature>
<dbReference type="Pfam" id="PF11951">
    <property type="entry name" value="Fungal_trans_2"/>
    <property type="match status" value="1"/>
</dbReference>
<dbReference type="PANTHER" id="PTHR37540:SF5">
    <property type="entry name" value="TRANSCRIPTION FACTOR DOMAIN-CONTAINING PROTEIN"/>
    <property type="match status" value="1"/>
</dbReference>